<proteinExistence type="predicted"/>
<evidence type="ECO:0000313" key="1">
    <source>
        <dbReference type="EMBL" id="GCE29767.1"/>
    </source>
</evidence>
<sequence>MYRAPLICEMFLHYHDSAPKWIVNSEDHLTAVIVRPSSQGMQVGKSIQVRVDDRAAIGPWVSTLAAQLGSPLVDSFGAPLAYRLRSVSGEQTLPLTGRFADVRFPSGSAFLLEPVQPEALLCIASFLAY</sequence>
<name>A0A402BES5_9CHLR</name>
<dbReference type="EMBL" id="BIFT01000002">
    <property type="protein sequence ID" value="GCE29767.1"/>
    <property type="molecule type" value="Genomic_DNA"/>
</dbReference>
<organism evidence="1 2">
    <name type="scientific">Dictyobacter alpinus</name>
    <dbReference type="NCBI Taxonomy" id="2014873"/>
    <lineage>
        <taxon>Bacteria</taxon>
        <taxon>Bacillati</taxon>
        <taxon>Chloroflexota</taxon>
        <taxon>Ktedonobacteria</taxon>
        <taxon>Ktedonobacterales</taxon>
        <taxon>Dictyobacteraceae</taxon>
        <taxon>Dictyobacter</taxon>
    </lineage>
</organism>
<protein>
    <submittedName>
        <fullName evidence="1">Uncharacterized protein</fullName>
    </submittedName>
</protein>
<dbReference type="AlphaFoldDB" id="A0A402BES5"/>
<dbReference type="Proteomes" id="UP000287171">
    <property type="component" value="Unassembled WGS sequence"/>
</dbReference>
<comment type="caution">
    <text evidence="1">The sequence shown here is derived from an EMBL/GenBank/DDBJ whole genome shotgun (WGS) entry which is preliminary data.</text>
</comment>
<accession>A0A402BES5</accession>
<reference evidence="2" key="1">
    <citation type="submission" date="2018-12" db="EMBL/GenBank/DDBJ databases">
        <title>Tengunoibacter tsumagoiensis gen. nov., sp. nov., Dictyobacter kobayashii sp. nov., D. alpinus sp. nov., and D. joshuensis sp. nov. and description of Dictyobacteraceae fam. nov. within the order Ktedonobacterales isolated from Tengu-no-mugimeshi.</title>
        <authorList>
            <person name="Wang C.M."/>
            <person name="Zheng Y."/>
            <person name="Sakai Y."/>
            <person name="Toyoda A."/>
            <person name="Minakuchi Y."/>
            <person name="Abe K."/>
            <person name="Yokota A."/>
            <person name="Yabe S."/>
        </authorList>
    </citation>
    <scope>NUCLEOTIDE SEQUENCE [LARGE SCALE GENOMIC DNA]</scope>
    <source>
        <strain evidence="2">Uno16</strain>
    </source>
</reference>
<keyword evidence="2" id="KW-1185">Reference proteome</keyword>
<evidence type="ECO:0000313" key="2">
    <source>
        <dbReference type="Proteomes" id="UP000287171"/>
    </source>
</evidence>
<gene>
    <name evidence="1" type="ORF">KDA_52510</name>
</gene>